<sequence>MSRARWHVLREGPVLTLARALPPRFDVVAETWLPGGGRARLAHQIRQDIWRAVQHQRGFSPVVQIACRDGGLAVRAGGRVSVRPFDRDGIEARIADVLEHKKCRARWIRCAGRAA</sequence>
<evidence type="ECO:0000313" key="1">
    <source>
        <dbReference type="EMBL" id="SFC47264.1"/>
    </source>
</evidence>
<accession>A0A1I1JFG1</accession>
<dbReference type="OrthoDB" id="7658483at2"/>
<dbReference type="STRING" id="441112.SAMN04488094_105100"/>
<name>A0A1I1JFG1_9RHOB</name>
<dbReference type="EMBL" id="FOLG01000005">
    <property type="protein sequence ID" value="SFC47264.1"/>
    <property type="molecule type" value="Genomic_DNA"/>
</dbReference>
<dbReference type="RefSeq" id="WP_093360665.1">
    <property type="nucleotide sequence ID" value="NZ_FOLG01000005.1"/>
</dbReference>
<gene>
    <name evidence="1" type="ORF">SAMN04488094_105100</name>
</gene>
<dbReference type="Proteomes" id="UP000198728">
    <property type="component" value="Unassembled WGS sequence"/>
</dbReference>
<evidence type="ECO:0000313" key="2">
    <source>
        <dbReference type="Proteomes" id="UP000198728"/>
    </source>
</evidence>
<organism evidence="1 2">
    <name type="scientific">Tropicimonas isoalkanivorans</name>
    <dbReference type="NCBI Taxonomy" id="441112"/>
    <lineage>
        <taxon>Bacteria</taxon>
        <taxon>Pseudomonadati</taxon>
        <taxon>Pseudomonadota</taxon>
        <taxon>Alphaproteobacteria</taxon>
        <taxon>Rhodobacterales</taxon>
        <taxon>Roseobacteraceae</taxon>
        <taxon>Tropicimonas</taxon>
    </lineage>
</organism>
<proteinExistence type="predicted"/>
<dbReference type="AlphaFoldDB" id="A0A1I1JFG1"/>
<reference evidence="1 2" key="1">
    <citation type="submission" date="2016-10" db="EMBL/GenBank/DDBJ databases">
        <authorList>
            <person name="de Groot N.N."/>
        </authorList>
    </citation>
    <scope>NUCLEOTIDE SEQUENCE [LARGE SCALE GENOMIC DNA]</scope>
    <source>
        <strain evidence="1 2">DSM 19548</strain>
    </source>
</reference>
<keyword evidence="2" id="KW-1185">Reference proteome</keyword>
<protein>
    <submittedName>
        <fullName evidence="1">Uncharacterized protein</fullName>
    </submittedName>
</protein>